<gene>
    <name evidence="2" type="ORF">GCM10023224_46040</name>
</gene>
<sequence>MHRFVTLAAMLDPLITRAGLPADASMAQVVDAVHRIPFGAPADRSAQGTLDEWRGTSTTKHELLAAALEKGWPETRPRLVHRVHVCTPEDARARLGEAAAAAVPESGVRDVHRYLVVELDGRRVSIDVTYPSTPGWDGSAPMPVAAGEGPDHEAGPDADRELRVLEAAHCDPRSREHLITALSASLASV</sequence>
<dbReference type="Proteomes" id="UP001499993">
    <property type="component" value="Unassembled WGS sequence"/>
</dbReference>
<reference evidence="3" key="1">
    <citation type="journal article" date="2019" name="Int. J. Syst. Evol. Microbiol.">
        <title>The Global Catalogue of Microorganisms (GCM) 10K type strain sequencing project: providing services to taxonomists for standard genome sequencing and annotation.</title>
        <authorList>
            <consortium name="The Broad Institute Genomics Platform"/>
            <consortium name="The Broad Institute Genome Sequencing Center for Infectious Disease"/>
            <person name="Wu L."/>
            <person name="Ma J."/>
        </authorList>
    </citation>
    <scope>NUCLEOTIDE SEQUENCE [LARGE SCALE GENOMIC DNA]</scope>
    <source>
        <strain evidence="3">JCM 18123</strain>
    </source>
</reference>
<evidence type="ECO:0000313" key="3">
    <source>
        <dbReference type="Proteomes" id="UP001499993"/>
    </source>
</evidence>
<comment type="caution">
    <text evidence="2">The sequence shown here is derived from an EMBL/GenBank/DDBJ whole genome shotgun (WGS) entry which is preliminary data.</text>
</comment>
<accession>A0ABP9GX79</accession>
<name>A0ABP9GX79_9ACTN</name>
<protein>
    <submittedName>
        <fullName evidence="2">Uncharacterized protein</fullName>
    </submittedName>
</protein>
<keyword evidence="3" id="KW-1185">Reference proteome</keyword>
<feature type="region of interest" description="Disordered" evidence="1">
    <location>
        <begin position="135"/>
        <end position="156"/>
    </location>
</feature>
<organism evidence="2 3">
    <name type="scientific">Streptomonospora halophila</name>
    <dbReference type="NCBI Taxonomy" id="427369"/>
    <lineage>
        <taxon>Bacteria</taxon>
        <taxon>Bacillati</taxon>
        <taxon>Actinomycetota</taxon>
        <taxon>Actinomycetes</taxon>
        <taxon>Streptosporangiales</taxon>
        <taxon>Nocardiopsidaceae</taxon>
        <taxon>Streptomonospora</taxon>
    </lineage>
</organism>
<evidence type="ECO:0000256" key="1">
    <source>
        <dbReference type="SAM" id="MobiDB-lite"/>
    </source>
</evidence>
<proteinExistence type="predicted"/>
<evidence type="ECO:0000313" key="2">
    <source>
        <dbReference type="EMBL" id="GAA4955299.1"/>
    </source>
</evidence>
<dbReference type="EMBL" id="BAABIK010000035">
    <property type="protein sequence ID" value="GAA4955299.1"/>
    <property type="molecule type" value="Genomic_DNA"/>
</dbReference>